<reference evidence="1 2" key="1">
    <citation type="journal article" date="2019" name="Nat. Ecol. Evol.">
        <title>Megaphylogeny resolves global patterns of mushroom evolution.</title>
        <authorList>
            <person name="Varga T."/>
            <person name="Krizsan K."/>
            <person name="Foldi C."/>
            <person name="Dima B."/>
            <person name="Sanchez-Garcia M."/>
            <person name="Sanchez-Ramirez S."/>
            <person name="Szollosi G.J."/>
            <person name="Szarkandi J.G."/>
            <person name="Papp V."/>
            <person name="Albert L."/>
            <person name="Andreopoulos W."/>
            <person name="Angelini C."/>
            <person name="Antonin V."/>
            <person name="Barry K.W."/>
            <person name="Bougher N.L."/>
            <person name="Buchanan P."/>
            <person name="Buyck B."/>
            <person name="Bense V."/>
            <person name="Catcheside P."/>
            <person name="Chovatia M."/>
            <person name="Cooper J."/>
            <person name="Damon W."/>
            <person name="Desjardin D."/>
            <person name="Finy P."/>
            <person name="Geml J."/>
            <person name="Haridas S."/>
            <person name="Hughes K."/>
            <person name="Justo A."/>
            <person name="Karasinski D."/>
            <person name="Kautmanova I."/>
            <person name="Kiss B."/>
            <person name="Kocsube S."/>
            <person name="Kotiranta H."/>
            <person name="LaButti K.M."/>
            <person name="Lechner B.E."/>
            <person name="Liimatainen K."/>
            <person name="Lipzen A."/>
            <person name="Lukacs Z."/>
            <person name="Mihaltcheva S."/>
            <person name="Morgado L.N."/>
            <person name="Niskanen T."/>
            <person name="Noordeloos M.E."/>
            <person name="Ohm R.A."/>
            <person name="Ortiz-Santana B."/>
            <person name="Ovrebo C."/>
            <person name="Racz N."/>
            <person name="Riley R."/>
            <person name="Savchenko A."/>
            <person name="Shiryaev A."/>
            <person name="Soop K."/>
            <person name="Spirin V."/>
            <person name="Szebenyi C."/>
            <person name="Tomsovsky M."/>
            <person name="Tulloss R.E."/>
            <person name="Uehling J."/>
            <person name="Grigoriev I.V."/>
            <person name="Vagvolgyi C."/>
            <person name="Papp T."/>
            <person name="Martin F.M."/>
            <person name="Miettinen O."/>
            <person name="Hibbett D.S."/>
            <person name="Nagy L.G."/>
        </authorList>
    </citation>
    <scope>NUCLEOTIDE SEQUENCE [LARGE SCALE GENOMIC DNA]</scope>
    <source>
        <strain evidence="1 2">CBS 962.96</strain>
    </source>
</reference>
<evidence type="ECO:0000313" key="2">
    <source>
        <dbReference type="Proteomes" id="UP000297245"/>
    </source>
</evidence>
<gene>
    <name evidence="1" type="ORF">K435DRAFT_649721</name>
</gene>
<accession>A0A4S8MMX7</accession>
<organism evidence="1 2">
    <name type="scientific">Dendrothele bispora (strain CBS 962.96)</name>
    <dbReference type="NCBI Taxonomy" id="1314807"/>
    <lineage>
        <taxon>Eukaryota</taxon>
        <taxon>Fungi</taxon>
        <taxon>Dikarya</taxon>
        <taxon>Basidiomycota</taxon>
        <taxon>Agaricomycotina</taxon>
        <taxon>Agaricomycetes</taxon>
        <taxon>Agaricomycetidae</taxon>
        <taxon>Agaricales</taxon>
        <taxon>Agaricales incertae sedis</taxon>
        <taxon>Dendrothele</taxon>
    </lineage>
</organism>
<feature type="non-terminal residue" evidence="1">
    <location>
        <position position="235"/>
    </location>
</feature>
<dbReference type="OrthoDB" id="3050185at2759"/>
<dbReference type="Proteomes" id="UP000297245">
    <property type="component" value="Unassembled WGS sequence"/>
</dbReference>
<dbReference type="AlphaFoldDB" id="A0A4S8MMX7"/>
<evidence type="ECO:0000313" key="1">
    <source>
        <dbReference type="EMBL" id="THV04235.1"/>
    </source>
</evidence>
<name>A0A4S8MMX7_DENBC</name>
<dbReference type="EMBL" id="ML179058">
    <property type="protein sequence ID" value="THV04235.1"/>
    <property type="molecule type" value="Genomic_DNA"/>
</dbReference>
<proteinExistence type="predicted"/>
<keyword evidence="2" id="KW-1185">Reference proteome</keyword>
<sequence length="235" mass="27301">MDEKQRVAFLRRTLTQANIRRELSAQQVASALLGKPNHYTNAKFVNCYWTKILNWLDPDPLPLPAGTYDMLFRPSDLESICLWELLESYEKVPNKRSSANEELEETDIPDDDDGMYLSTFRCSSRAEICSGSPRLAFQPGHPQHSSHFMRKRRKPCVPVFIGIGIPKREDVDSYRIAMLTLFSPWRRSTSEPLKLRTASWAETFDNFKQQAGRRTLCLMDHFEEHHECRKAADNY</sequence>
<protein>
    <submittedName>
        <fullName evidence="1">Uncharacterized protein</fullName>
    </submittedName>
</protein>